<dbReference type="Proteomes" id="UP001212152">
    <property type="component" value="Unassembled WGS sequence"/>
</dbReference>
<comment type="function">
    <text evidence="8">Involved in maceration and soft-rotting of plant tissue.</text>
</comment>
<dbReference type="GO" id="GO:0005576">
    <property type="term" value="C:extracellular region"/>
    <property type="evidence" value="ECO:0007669"/>
    <property type="project" value="UniProtKB-SubCell"/>
</dbReference>
<evidence type="ECO:0000313" key="10">
    <source>
        <dbReference type="EMBL" id="KAJ3180755.1"/>
    </source>
</evidence>
<evidence type="ECO:0000256" key="5">
    <source>
        <dbReference type="ARBA" id="ARBA00023085"/>
    </source>
</evidence>
<evidence type="ECO:0000256" key="7">
    <source>
        <dbReference type="PROSITE-ProRule" id="PRU10040"/>
    </source>
</evidence>
<dbReference type="InterPro" id="IPR011050">
    <property type="entry name" value="Pectin_lyase_fold/virulence"/>
</dbReference>
<evidence type="ECO:0000313" key="11">
    <source>
        <dbReference type="Proteomes" id="UP001212152"/>
    </source>
</evidence>
<accession>A0AAD5XTR5</accession>
<dbReference type="PANTHER" id="PTHR31321:SF127">
    <property type="entry name" value="PECTINESTERASE"/>
    <property type="match status" value="1"/>
</dbReference>
<proteinExistence type="inferred from homology"/>
<comment type="catalytic activity">
    <reaction evidence="6 8">
        <text>[(1-&gt;4)-alpha-D-galacturonosyl methyl ester](n) + n H2O = [(1-&gt;4)-alpha-D-galacturonosyl](n) + n methanol + n H(+)</text>
        <dbReference type="Rhea" id="RHEA:22380"/>
        <dbReference type="Rhea" id="RHEA-COMP:14570"/>
        <dbReference type="Rhea" id="RHEA-COMP:14573"/>
        <dbReference type="ChEBI" id="CHEBI:15377"/>
        <dbReference type="ChEBI" id="CHEBI:15378"/>
        <dbReference type="ChEBI" id="CHEBI:17790"/>
        <dbReference type="ChEBI" id="CHEBI:140522"/>
        <dbReference type="ChEBI" id="CHEBI:140523"/>
        <dbReference type="EC" id="3.1.1.11"/>
    </reaction>
</comment>
<keyword evidence="8" id="KW-0961">Cell wall biogenesis/degradation</keyword>
<sequence length="243" mass="26906">MSAANSSDYNQNRVLIQANTSAASAGSNDLSATLRAHVNDFALYNVDVRNLYTASQTIALSAVGSQGYYACRLQGYQNTLLTQDGTQLYSKTLITGAVDFIFGQRGRANFWKSDIRVVDRIWLTANGRNDSQNAAMYFFNQCTVDKAASAPAQTVGNVCLGRPWRDFARVLWMPGLINADGWVRWQPTGPAPTNVQFLTFNNTGIDSSKFVNFSRELRADELQPFSMATVLNNNTAWIDRAFL</sequence>
<evidence type="ECO:0000259" key="9">
    <source>
        <dbReference type="Pfam" id="PF01095"/>
    </source>
</evidence>
<protein>
    <recommendedName>
        <fullName evidence="3 8">Pectinesterase</fullName>
        <ecNumber evidence="3 8">3.1.1.11</ecNumber>
    </recommendedName>
</protein>
<dbReference type="AlphaFoldDB" id="A0AAD5XTR5"/>
<gene>
    <name evidence="10" type="ORF">HDU87_001868</name>
</gene>
<dbReference type="PROSITE" id="PS00503">
    <property type="entry name" value="PECTINESTERASE_2"/>
    <property type="match status" value="1"/>
</dbReference>
<evidence type="ECO:0000256" key="1">
    <source>
        <dbReference type="ARBA" id="ARBA00005184"/>
    </source>
</evidence>
<dbReference type="InterPro" id="IPR000070">
    <property type="entry name" value="Pectinesterase_cat"/>
</dbReference>
<organism evidence="10 11">
    <name type="scientific">Geranomyces variabilis</name>
    <dbReference type="NCBI Taxonomy" id="109894"/>
    <lineage>
        <taxon>Eukaryota</taxon>
        <taxon>Fungi</taxon>
        <taxon>Fungi incertae sedis</taxon>
        <taxon>Chytridiomycota</taxon>
        <taxon>Chytridiomycota incertae sedis</taxon>
        <taxon>Chytridiomycetes</taxon>
        <taxon>Spizellomycetales</taxon>
        <taxon>Powellomycetaceae</taxon>
        <taxon>Geranomyces</taxon>
    </lineage>
</organism>
<keyword evidence="8" id="KW-0964">Secreted</keyword>
<keyword evidence="4 8" id="KW-0378">Hydrolase</keyword>
<dbReference type="SUPFAM" id="SSF51126">
    <property type="entry name" value="Pectin lyase-like"/>
    <property type="match status" value="1"/>
</dbReference>
<evidence type="ECO:0000256" key="2">
    <source>
        <dbReference type="ARBA" id="ARBA00008891"/>
    </source>
</evidence>
<dbReference type="GO" id="GO:0045490">
    <property type="term" value="P:pectin catabolic process"/>
    <property type="evidence" value="ECO:0007669"/>
    <property type="project" value="UniProtKB-UniRule"/>
</dbReference>
<dbReference type="Pfam" id="PF01095">
    <property type="entry name" value="Pectinesterase"/>
    <property type="match status" value="1"/>
</dbReference>
<name>A0AAD5XTR5_9FUNG</name>
<dbReference type="EC" id="3.1.1.11" evidence="3 8"/>
<evidence type="ECO:0000256" key="3">
    <source>
        <dbReference type="ARBA" id="ARBA00013229"/>
    </source>
</evidence>
<dbReference type="InterPro" id="IPR033131">
    <property type="entry name" value="Pectinesterase_Asp_AS"/>
</dbReference>
<comment type="similarity">
    <text evidence="2">Belongs to the pectinesterase family.</text>
</comment>
<dbReference type="GO" id="GO:0030599">
    <property type="term" value="F:pectinesterase activity"/>
    <property type="evidence" value="ECO:0007669"/>
    <property type="project" value="UniProtKB-UniRule"/>
</dbReference>
<keyword evidence="5 8" id="KW-0063">Aspartyl esterase</keyword>
<feature type="domain" description="Pectinesterase catalytic" evidence="9">
    <location>
        <begin position="13"/>
        <end position="208"/>
    </location>
</feature>
<dbReference type="InterPro" id="IPR012334">
    <property type="entry name" value="Pectin_lyas_fold"/>
</dbReference>
<dbReference type="GO" id="GO:0042545">
    <property type="term" value="P:cell wall modification"/>
    <property type="evidence" value="ECO:0007669"/>
    <property type="project" value="UniProtKB-UniRule"/>
</dbReference>
<dbReference type="Gene3D" id="2.160.20.10">
    <property type="entry name" value="Single-stranded right-handed beta-helix, Pectin lyase-like"/>
    <property type="match status" value="1"/>
</dbReference>
<comment type="pathway">
    <text evidence="1 8">Glycan metabolism; pectin degradation; 2-dehydro-3-deoxy-D-gluconate from pectin: step 1/5.</text>
</comment>
<comment type="subcellular location">
    <subcellularLocation>
        <location evidence="8">Secreted</location>
    </subcellularLocation>
</comment>
<evidence type="ECO:0000256" key="8">
    <source>
        <dbReference type="RuleBase" id="RU000589"/>
    </source>
</evidence>
<dbReference type="EMBL" id="JADGJQ010000015">
    <property type="protein sequence ID" value="KAJ3180755.1"/>
    <property type="molecule type" value="Genomic_DNA"/>
</dbReference>
<dbReference type="PANTHER" id="PTHR31321">
    <property type="entry name" value="ACYL-COA THIOESTER HYDROLASE YBHC-RELATED"/>
    <property type="match status" value="1"/>
</dbReference>
<feature type="active site" evidence="7">
    <location>
        <position position="99"/>
    </location>
</feature>
<evidence type="ECO:0000256" key="6">
    <source>
        <dbReference type="ARBA" id="ARBA00047928"/>
    </source>
</evidence>
<reference evidence="10" key="1">
    <citation type="submission" date="2020-05" db="EMBL/GenBank/DDBJ databases">
        <title>Phylogenomic resolution of chytrid fungi.</title>
        <authorList>
            <person name="Stajich J.E."/>
            <person name="Amses K."/>
            <person name="Simmons R."/>
            <person name="Seto K."/>
            <person name="Myers J."/>
            <person name="Bonds A."/>
            <person name="Quandt C.A."/>
            <person name="Barry K."/>
            <person name="Liu P."/>
            <person name="Grigoriev I."/>
            <person name="Longcore J.E."/>
            <person name="James T.Y."/>
        </authorList>
    </citation>
    <scope>NUCLEOTIDE SEQUENCE</scope>
    <source>
        <strain evidence="10">JEL0379</strain>
    </source>
</reference>
<keyword evidence="11" id="KW-1185">Reference proteome</keyword>
<evidence type="ECO:0000256" key="4">
    <source>
        <dbReference type="ARBA" id="ARBA00022801"/>
    </source>
</evidence>
<comment type="caution">
    <text evidence="10">The sequence shown here is derived from an EMBL/GenBank/DDBJ whole genome shotgun (WGS) entry which is preliminary data.</text>
</comment>